<gene>
    <name evidence="1" type="ORF">MRB53_022922</name>
</gene>
<evidence type="ECO:0000313" key="2">
    <source>
        <dbReference type="Proteomes" id="UP001234297"/>
    </source>
</evidence>
<keyword evidence="2" id="KW-1185">Reference proteome</keyword>
<evidence type="ECO:0000313" key="1">
    <source>
        <dbReference type="EMBL" id="KAJ8629599.1"/>
    </source>
</evidence>
<name>A0ACC2L826_PERAE</name>
<dbReference type="Proteomes" id="UP001234297">
    <property type="component" value="Chromosome 7"/>
</dbReference>
<dbReference type="EMBL" id="CM056815">
    <property type="protein sequence ID" value="KAJ8629599.1"/>
    <property type="molecule type" value="Genomic_DNA"/>
</dbReference>
<accession>A0ACC2L826</accession>
<organism evidence="1 2">
    <name type="scientific">Persea americana</name>
    <name type="common">Avocado</name>
    <dbReference type="NCBI Taxonomy" id="3435"/>
    <lineage>
        <taxon>Eukaryota</taxon>
        <taxon>Viridiplantae</taxon>
        <taxon>Streptophyta</taxon>
        <taxon>Embryophyta</taxon>
        <taxon>Tracheophyta</taxon>
        <taxon>Spermatophyta</taxon>
        <taxon>Magnoliopsida</taxon>
        <taxon>Magnoliidae</taxon>
        <taxon>Laurales</taxon>
        <taxon>Lauraceae</taxon>
        <taxon>Persea</taxon>
    </lineage>
</organism>
<comment type="caution">
    <text evidence="1">The sequence shown here is derived from an EMBL/GenBank/DDBJ whole genome shotgun (WGS) entry which is preliminary data.</text>
</comment>
<sequence length="354" mass="40606">MQYVCKSWWSILKNTSSQLPLLMMLPNKEEEEEEEDKDARNFFSLSKKKIHTVHLPEIRGKRCCGSFKNGWLMIIDEKLDIFLFHPWFKRRIDLPHQSTFTDQNYVGSTGEEIRDLEIHKTALSDDGNMVVIAYGLGYLAFCRIGDDAYTHVEDLVFIADVIYHKGKFYALSRAAAVYLLHVDEGSHPYVEELTENLINVIPYQIFGYLVPDILTDSMLVVIRDVQHIQEGFDINEEDLPHKTMGADIFMVNLEEGEHYKTLKKYTQVESLGDRVLFLGYNSPMVVMASQFPGLKGNHIYFADNMIESYVFSPYGCSDIGILSLADGTFEQLFADRFHPILSPPLWIAATPYSS</sequence>
<reference evidence="1 2" key="1">
    <citation type="journal article" date="2022" name="Hortic Res">
        <title>A haplotype resolved chromosomal level avocado genome allows analysis of novel avocado genes.</title>
        <authorList>
            <person name="Nath O."/>
            <person name="Fletcher S.J."/>
            <person name="Hayward A."/>
            <person name="Shaw L.M."/>
            <person name="Masouleh A.K."/>
            <person name="Furtado A."/>
            <person name="Henry R.J."/>
            <person name="Mitter N."/>
        </authorList>
    </citation>
    <scope>NUCLEOTIDE SEQUENCE [LARGE SCALE GENOMIC DNA]</scope>
    <source>
        <strain evidence="2">cv. Hass</strain>
    </source>
</reference>
<protein>
    <submittedName>
        <fullName evidence="1">Uncharacterized protein</fullName>
    </submittedName>
</protein>
<proteinExistence type="predicted"/>